<keyword evidence="1" id="KW-1133">Transmembrane helix</keyword>
<comment type="caution">
    <text evidence="3">The sequence shown here is derived from an EMBL/GenBank/DDBJ whole genome shotgun (WGS) entry which is preliminary data.</text>
</comment>
<organism evidence="3 4">
    <name type="scientific">Cloacibacterium normanense</name>
    <dbReference type="NCBI Taxonomy" id="237258"/>
    <lineage>
        <taxon>Bacteria</taxon>
        <taxon>Pseudomonadati</taxon>
        <taxon>Bacteroidota</taxon>
        <taxon>Flavobacteriia</taxon>
        <taxon>Flavobacteriales</taxon>
        <taxon>Weeksellaceae</taxon>
    </lineage>
</organism>
<dbReference type="KEGG" id="cnr:EB819_04835"/>
<dbReference type="PATRIC" id="fig|237258.4.peg.123"/>
<evidence type="ECO:0000259" key="2">
    <source>
        <dbReference type="Pfam" id="PF02517"/>
    </source>
</evidence>
<dbReference type="GO" id="GO:0006508">
    <property type="term" value="P:proteolysis"/>
    <property type="evidence" value="ECO:0007669"/>
    <property type="project" value="UniProtKB-KW"/>
</dbReference>
<dbReference type="EMBL" id="MKGI01000064">
    <property type="protein sequence ID" value="OEL10954.1"/>
    <property type="molecule type" value="Genomic_DNA"/>
</dbReference>
<dbReference type="Pfam" id="PF02517">
    <property type="entry name" value="Rce1-like"/>
    <property type="match status" value="1"/>
</dbReference>
<keyword evidence="3" id="KW-0378">Hydrolase</keyword>
<sequence length="279" mass="31963">MSIDNTKYRNYIFDFKAAAALFAGLFIGIMVLGLYTLFAYFILKQDYSEIQSSMVFFIVSYLCTVLFPIIGFDVFVMKSKGKKLNFNMQTRPFHVYLMIFPMMLGMMLVSEFLVSRIPIEGEFFGPLYDQMSDAFSTIATDTAGIYLLTVLFAPFLEEILFRGIIQKGLINKGVKPAKAIIFSALAFGIFHLNPWQTVNAFLLGLVLGVVYYKTKSLLMPILLHAFNNFISAYLLLNGNSESVTENLHLPEYYGLIVGIVLFSVSYYLFMYRNRIYYRE</sequence>
<evidence type="ECO:0000313" key="3">
    <source>
        <dbReference type="EMBL" id="OEL10954.1"/>
    </source>
</evidence>
<accession>A0A1E5UDG1</accession>
<dbReference type="OrthoDB" id="158986at2"/>
<feature type="transmembrane region" description="Helical" evidence="1">
    <location>
        <begin position="55"/>
        <end position="75"/>
    </location>
</feature>
<feature type="transmembrane region" description="Helical" evidence="1">
    <location>
        <begin position="95"/>
        <end position="114"/>
    </location>
</feature>
<protein>
    <submittedName>
        <fullName evidence="3">CAAX protease self-immunity family protein</fullName>
    </submittedName>
</protein>
<evidence type="ECO:0000313" key="4">
    <source>
        <dbReference type="Proteomes" id="UP000095601"/>
    </source>
</evidence>
<name>A0A1E5UDG1_9FLAO</name>
<feature type="domain" description="CAAX prenyl protease 2/Lysostaphin resistance protein A-like" evidence="2">
    <location>
        <begin position="144"/>
        <end position="230"/>
    </location>
</feature>
<feature type="transmembrane region" description="Helical" evidence="1">
    <location>
        <begin position="252"/>
        <end position="269"/>
    </location>
</feature>
<dbReference type="AlphaFoldDB" id="A0A1E5UDG1"/>
<keyword evidence="4" id="KW-1185">Reference proteome</keyword>
<dbReference type="InterPro" id="IPR003675">
    <property type="entry name" value="Rce1/LyrA-like_dom"/>
</dbReference>
<dbReference type="GO" id="GO:0004175">
    <property type="term" value="F:endopeptidase activity"/>
    <property type="evidence" value="ECO:0007669"/>
    <property type="project" value="UniProtKB-ARBA"/>
</dbReference>
<dbReference type="RefSeq" id="WP_069798952.1">
    <property type="nucleotide sequence ID" value="NZ_CP034157.1"/>
</dbReference>
<reference evidence="3 4" key="1">
    <citation type="submission" date="2016-09" db="EMBL/GenBank/DDBJ databases">
        <authorList>
            <person name="Capua I."/>
            <person name="De Benedictis P."/>
            <person name="Joannis T."/>
            <person name="Lombin L.H."/>
            <person name="Cattoli G."/>
        </authorList>
    </citation>
    <scope>NUCLEOTIDE SEQUENCE [LARGE SCALE GENOMIC DNA]</scope>
    <source>
        <strain evidence="3 4">NRS-1</strain>
    </source>
</reference>
<dbReference type="STRING" id="237258.SAMN04489756_11373"/>
<keyword evidence="1" id="KW-0812">Transmembrane</keyword>
<keyword evidence="3" id="KW-0645">Protease</keyword>
<feature type="transmembrane region" description="Helical" evidence="1">
    <location>
        <begin position="221"/>
        <end position="240"/>
    </location>
</feature>
<proteinExistence type="predicted"/>
<keyword evidence="1" id="KW-0472">Membrane</keyword>
<dbReference type="Proteomes" id="UP000095601">
    <property type="component" value="Unassembled WGS sequence"/>
</dbReference>
<dbReference type="PANTHER" id="PTHR36435:SF1">
    <property type="entry name" value="CAAX AMINO TERMINAL PROTEASE FAMILY PROTEIN"/>
    <property type="match status" value="1"/>
</dbReference>
<feature type="transmembrane region" description="Helical" evidence="1">
    <location>
        <begin position="21"/>
        <end position="43"/>
    </location>
</feature>
<feature type="transmembrane region" description="Helical" evidence="1">
    <location>
        <begin position="134"/>
        <end position="156"/>
    </location>
</feature>
<dbReference type="InterPro" id="IPR052710">
    <property type="entry name" value="CAAX_protease"/>
</dbReference>
<feature type="transmembrane region" description="Helical" evidence="1">
    <location>
        <begin position="176"/>
        <end position="192"/>
    </location>
</feature>
<evidence type="ECO:0000256" key="1">
    <source>
        <dbReference type="SAM" id="Phobius"/>
    </source>
</evidence>
<feature type="transmembrane region" description="Helical" evidence="1">
    <location>
        <begin position="198"/>
        <end position="214"/>
    </location>
</feature>
<dbReference type="GO" id="GO:0080120">
    <property type="term" value="P:CAAX-box protein maturation"/>
    <property type="evidence" value="ECO:0007669"/>
    <property type="project" value="UniProtKB-ARBA"/>
</dbReference>
<gene>
    <name evidence="3" type="ORF">BHF72_2543</name>
</gene>
<dbReference type="PANTHER" id="PTHR36435">
    <property type="entry name" value="SLR1288 PROTEIN"/>
    <property type="match status" value="1"/>
</dbReference>